<keyword evidence="6" id="KW-1185">Reference proteome</keyword>
<dbReference type="PRINTS" id="PR00080">
    <property type="entry name" value="SDRFAMILY"/>
</dbReference>
<dbReference type="Proteomes" id="UP001359886">
    <property type="component" value="Unassembled WGS sequence"/>
</dbReference>
<name>A0AAW9R4U3_9GAMM</name>
<evidence type="ECO:0000313" key="5">
    <source>
        <dbReference type="EMBL" id="MEJ8566247.1"/>
    </source>
</evidence>
<organism evidence="5 6">
    <name type="scientific">Elongatibacter sediminis</name>
    <dbReference type="NCBI Taxonomy" id="3119006"/>
    <lineage>
        <taxon>Bacteria</taxon>
        <taxon>Pseudomonadati</taxon>
        <taxon>Pseudomonadota</taxon>
        <taxon>Gammaproteobacteria</taxon>
        <taxon>Chromatiales</taxon>
        <taxon>Wenzhouxiangellaceae</taxon>
        <taxon>Elongatibacter</taxon>
    </lineage>
</organism>
<dbReference type="EC" id="1.1.-.-" evidence="5"/>
<evidence type="ECO:0000313" key="6">
    <source>
        <dbReference type="Proteomes" id="UP001359886"/>
    </source>
</evidence>
<dbReference type="InterPro" id="IPR002347">
    <property type="entry name" value="SDR_fam"/>
</dbReference>
<dbReference type="RefSeq" id="WP_354693570.1">
    <property type="nucleotide sequence ID" value="NZ_JAZHOG010000001.1"/>
</dbReference>
<dbReference type="PANTHER" id="PTHR43976">
    <property type="entry name" value="SHORT CHAIN DEHYDROGENASE"/>
    <property type="match status" value="1"/>
</dbReference>
<evidence type="ECO:0000256" key="2">
    <source>
        <dbReference type="ARBA" id="ARBA00023002"/>
    </source>
</evidence>
<dbReference type="GO" id="GO:0016491">
    <property type="term" value="F:oxidoreductase activity"/>
    <property type="evidence" value="ECO:0007669"/>
    <property type="project" value="UniProtKB-KW"/>
</dbReference>
<dbReference type="SUPFAM" id="SSF51735">
    <property type="entry name" value="NAD(P)-binding Rossmann-fold domains"/>
    <property type="match status" value="1"/>
</dbReference>
<keyword evidence="2 5" id="KW-0560">Oxidoreductase</keyword>
<dbReference type="PRINTS" id="PR00081">
    <property type="entry name" value="GDHRDH"/>
</dbReference>
<dbReference type="Pfam" id="PF00106">
    <property type="entry name" value="adh_short"/>
    <property type="match status" value="1"/>
</dbReference>
<dbReference type="InterPro" id="IPR036291">
    <property type="entry name" value="NAD(P)-bd_dom_sf"/>
</dbReference>
<sequence>MATVLITGAGSGLGLEGALAFARNGDTVYAGVRDPARAEGLTQAAQAEGLTLNLVTLDVTRAETFTAVLADIIDQSGRLDVLVNNAGIIRPGSLEDVSEQDLRDVIETNLTGPLLLARAVLPQMRAQGSGCIIMMSSLSGIAGLPGDLPYSASKFGLEGATEALRHEVDRWGIRVALVEGGMYATGIFDDSLNNDRLLPPDYPPDSPYRPLVESRLEAVRDSLSKAYPARRIGELYVKIAHSDESRLRWPADEVAEMVLGKMFAQDDAGRDAFLRGVAGADWWSEGKDHD</sequence>
<accession>A0AAW9R4U3</accession>
<dbReference type="SMART" id="SM00822">
    <property type="entry name" value="PKS_KR"/>
    <property type="match status" value="1"/>
</dbReference>
<dbReference type="InterPro" id="IPR057326">
    <property type="entry name" value="KR_dom"/>
</dbReference>
<feature type="domain" description="Ketoreductase" evidence="4">
    <location>
        <begin position="2"/>
        <end position="181"/>
    </location>
</feature>
<proteinExistence type="inferred from homology"/>
<dbReference type="AlphaFoldDB" id="A0AAW9R4U3"/>
<comment type="caution">
    <text evidence="5">The sequence shown here is derived from an EMBL/GenBank/DDBJ whole genome shotgun (WGS) entry which is preliminary data.</text>
</comment>
<evidence type="ECO:0000256" key="3">
    <source>
        <dbReference type="RuleBase" id="RU000363"/>
    </source>
</evidence>
<evidence type="ECO:0000256" key="1">
    <source>
        <dbReference type="ARBA" id="ARBA00006484"/>
    </source>
</evidence>
<dbReference type="InterPro" id="IPR051911">
    <property type="entry name" value="SDR_oxidoreductase"/>
</dbReference>
<protein>
    <submittedName>
        <fullName evidence="5">SDR family oxidoreductase</fullName>
        <ecNumber evidence="5">1.1.-.-</ecNumber>
    </submittedName>
</protein>
<evidence type="ECO:0000259" key="4">
    <source>
        <dbReference type="SMART" id="SM00822"/>
    </source>
</evidence>
<comment type="similarity">
    <text evidence="1 3">Belongs to the short-chain dehydrogenases/reductases (SDR) family.</text>
</comment>
<dbReference type="PANTHER" id="PTHR43976:SF16">
    <property type="entry name" value="SHORT-CHAIN DEHYDROGENASE_REDUCTASE FAMILY PROTEIN"/>
    <property type="match status" value="1"/>
</dbReference>
<dbReference type="Gene3D" id="3.40.50.720">
    <property type="entry name" value="NAD(P)-binding Rossmann-like Domain"/>
    <property type="match status" value="1"/>
</dbReference>
<dbReference type="CDD" id="cd05374">
    <property type="entry name" value="17beta-HSD-like_SDR_c"/>
    <property type="match status" value="1"/>
</dbReference>
<reference evidence="5 6" key="1">
    <citation type="submission" date="2024-02" db="EMBL/GenBank/DDBJ databases">
        <title>A novel Wenzhouxiangellaceae bacterium, isolated from coastal sediments.</title>
        <authorList>
            <person name="Du Z.-J."/>
            <person name="Ye Y.-Q."/>
            <person name="Zhang X.-Y."/>
        </authorList>
    </citation>
    <scope>NUCLEOTIDE SEQUENCE [LARGE SCALE GENOMIC DNA]</scope>
    <source>
        <strain evidence="5 6">CH-27</strain>
    </source>
</reference>
<dbReference type="EMBL" id="JAZHOG010000001">
    <property type="protein sequence ID" value="MEJ8566247.1"/>
    <property type="molecule type" value="Genomic_DNA"/>
</dbReference>
<gene>
    <name evidence="5" type="ORF">V3330_01310</name>
</gene>